<evidence type="ECO:0000313" key="2">
    <source>
        <dbReference type="Proteomes" id="UP000016088"/>
    </source>
</evidence>
<keyword evidence="2" id="KW-1185">Reference proteome</keyword>
<dbReference type="OrthoDB" id="239865at2759"/>
<accession>S9RH11</accession>
<dbReference type="EMBL" id="KE503207">
    <property type="protein sequence ID" value="EPX73344.1"/>
    <property type="molecule type" value="Genomic_DNA"/>
</dbReference>
<reference evidence="1 2" key="1">
    <citation type="journal article" date="2011" name="Science">
        <title>Comparative functional genomics of the fission yeasts.</title>
        <authorList>
            <person name="Rhind N."/>
            <person name="Chen Z."/>
            <person name="Yassour M."/>
            <person name="Thompson D.A."/>
            <person name="Haas B.J."/>
            <person name="Habib N."/>
            <person name="Wapinski I."/>
            <person name="Roy S."/>
            <person name="Lin M.F."/>
            <person name="Heiman D.I."/>
            <person name="Young S.K."/>
            <person name="Furuya K."/>
            <person name="Guo Y."/>
            <person name="Pidoux A."/>
            <person name="Chen H.M."/>
            <person name="Robbertse B."/>
            <person name="Goldberg J.M."/>
            <person name="Aoki K."/>
            <person name="Bayne E.H."/>
            <person name="Berlin A.M."/>
            <person name="Desjardins C.A."/>
            <person name="Dobbs E."/>
            <person name="Dukaj L."/>
            <person name="Fan L."/>
            <person name="FitzGerald M.G."/>
            <person name="French C."/>
            <person name="Gujja S."/>
            <person name="Hansen K."/>
            <person name="Keifenheim D."/>
            <person name="Levin J.Z."/>
            <person name="Mosher R.A."/>
            <person name="Mueller C.A."/>
            <person name="Pfiffner J."/>
            <person name="Priest M."/>
            <person name="Russ C."/>
            <person name="Smialowska A."/>
            <person name="Swoboda P."/>
            <person name="Sykes S.M."/>
            <person name="Vaughn M."/>
            <person name="Vengrova S."/>
            <person name="Yoder R."/>
            <person name="Zeng Q."/>
            <person name="Allshire R."/>
            <person name="Baulcombe D."/>
            <person name="Birren B.W."/>
            <person name="Brown W."/>
            <person name="Ekwall K."/>
            <person name="Kellis M."/>
            <person name="Leatherwood J."/>
            <person name="Levin H."/>
            <person name="Margalit H."/>
            <person name="Martienssen R."/>
            <person name="Nieduszynski C.A."/>
            <person name="Spatafora J.W."/>
            <person name="Friedman N."/>
            <person name="Dalgaard J.Z."/>
            <person name="Baumann P."/>
            <person name="Niki H."/>
            <person name="Regev A."/>
            <person name="Nusbaum C."/>
        </authorList>
    </citation>
    <scope>NUCLEOTIDE SEQUENCE [LARGE SCALE GENOMIC DNA]</scope>
    <source>
        <strain evidence="2">yFS286</strain>
    </source>
</reference>
<dbReference type="PANTHER" id="PTHR13211:SF0">
    <property type="entry name" value="TELOMERASE CAJAL BODY PROTEIN 1"/>
    <property type="match status" value="1"/>
</dbReference>
<dbReference type="OMA" id="MFECPLA"/>
<proteinExistence type="predicted"/>
<evidence type="ECO:0000313" key="1">
    <source>
        <dbReference type="EMBL" id="EPX73344.1"/>
    </source>
</evidence>
<dbReference type="VEuPathDB" id="FungiDB:SOCG_01094"/>
<dbReference type="Gene3D" id="2.130.10.10">
    <property type="entry name" value="YVTN repeat-like/Quinoprotein amine dehydrogenase"/>
    <property type="match status" value="1"/>
</dbReference>
<dbReference type="PANTHER" id="PTHR13211">
    <property type="entry name" value="TELOMERASE CAJAL BODY PROTEIN 1"/>
    <property type="match status" value="1"/>
</dbReference>
<dbReference type="InterPro" id="IPR015943">
    <property type="entry name" value="WD40/YVTN_repeat-like_dom_sf"/>
</dbReference>
<dbReference type="HOGENOM" id="CLU_691098_0_0_1"/>
<dbReference type="eggNOG" id="KOG2919">
    <property type="taxonomic scope" value="Eukaryota"/>
</dbReference>
<dbReference type="SMART" id="SM00320">
    <property type="entry name" value="WD40"/>
    <property type="match status" value="5"/>
</dbReference>
<sequence>MSNTYFALQTEEKLKQNLVYKPLPTWKRYDCVNINYTYPSFQSSKGLNFFQAQKWSPGGRSVLALTENQKLTNWPVTSRDPDTDDQAFIFDNDKKKTITPSECVYSFAWHPFQNNDEQDSDLFVYSTKDYPIQLYSLAKQQRISSFYIVDHREKFTGSHCMVFTTDGEYLVAGGTDNVYLFNVRQGQKSPVSKTTTNGHGFSTLEPTLEGVQSSICLNPQNPRMLALGTFNNTVGIYDNYGSRPCQLKFSLATGTGVTHMKWSPDGCKLYVGSRKSTSIEVWDTRYAQDMLYEIKDHGGDTNQRISFDTFGYEGLISGGTDGYVSIWQGNELVEKVNVTDQRNITVAAIEKNPCDSSLITLCYGRRFDYMDDEDGFSSMEYWNAPFSSLQLWKMNNAVP</sequence>
<name>S9RH11_SCHOY</name>
<dbReference type="RefSeq" id="XP_013018968.1">
    <property type="nucleotide sequence ID" value="XM_013163514.1"/>
</dbReference>
<dbReference type="InterPro" id="IPR001680">
    <property type="entry name" value="WD40_rpt"/>
</dbReference>
<dbReference type="InterPro" id="IPR051150">
    <property type="entry name" value="SWT21/TCAB1_mRNA_Telomere"/>
</dbReference>
<organism evidence="1 2">
    <name type="scientific">Schizosaccharomyces octosporus (strain yFS286)</name>
    <name type="common">Fission yeast</name>
    <name type="synonym">Octosporomyces octosporus</name>
    <dbReference type="NCBI Taxonomy" id="483514"/>
    <lineage>
        <taxon>Eukaryota</taxon>
        <taxon>Fungi</taxon>
        <taxon>Dikarya</taxon>
        <taxon>Ascomycota</taxon>
        <taxon>Taphrinomycotina</taxon>
        <taxon>Schizosaccharomycetes</taxon>
        <taxon>Schizosaccharomycetales</taxon>
        <taxon>Schizosaccharomycetaceae</taxon>
        <taxon>Schizosaccharomyces</taxon>
    </lineage>
</organism>
<protein>
    <submittedName>
        <fullName evidence="1">Heterotrimeric G protein beta subunit Gnr1</fullName>
    </submittedName>
</protein>
<dbReference type="GeneID" id="25030078"/>
<dbReference type="Proteomes" id="UP000016088">
    <property type="component" value="Unassembled WGS sequence"/>
</dbReference>
<dbReference type="Pfam" id="PF00400">
    <property type="entry name" value="WD40"/>
    <property type="match status" value="1"/>
</dbReference>
<dbReference type="AlphaFoldDB" id="S9RH11"/>
<dbReference type="SUPFAM" id="SSF50978">
    <property type="entry name" value="WD40 repeat-like"/>
    <property type="match status" value="1"/>
</dbReference>
<dbReference type="InterPro" id="IPR036322">
    <property type="entry name" value="WD40_repeat_dom_sf"/>
</dbReference>
<gene>
    <name evidence="1" type="ORF">SOCG_01094</name>
</gene>